<keyword evidence="3" id="KW-0456">Lyase</keyword>
<evidence type="ECO:0000256" key="1">
    <source>
        <dbReference type="ARBA" id="ARBA00034772"/>
    </source>
</evidence>
<accession>A0A4Z0WAJ9</accession>
<keyword evidence="4" id="KW-1185">Reference proteome</keyword>
<dbReference type="GO" id="GO:0016829">
    <property type="term" value="F:lyase activity"/>
    <property type="evidence" value="ECO:0007669"/>
    <property type="project" value="UniProtKB-KW"/>
</dbReference>
<dbReference type="AlphaFoldDB" id="A0A4Z0WAJ9"/>
<dbReference type="OrthoDB" id="9768878at2"/>
<dbReference type="PRINTS" id="PR00145">
    <property type="entry name" value="ARGSUCLYASE"/>
</dbReference>
<dbReference type="SUPFAM" id="SSF48557">
    <property type="entry name" value="L-aspartase-like"/>
    <property type="match status" value="1"/>
</dbReference>
<protein>
    <submittedName>
        <fullName evidence="3">Fumarate lyase</fullName>
    </submittedName>
</protein>
<dbReference type="InterPro" id="IPR000362">
    <property type="entry name" value="Fumarate_lyase_fam"/>
</dbReference>
<evidence type="ECO:0000313" key="3">
    <source>
        <dbReference type="EMBL" id="TGG93385.1"/>
    </source>
</evidence>
<dbReference type="InterPro" id="IPR008948">
    <property type="entry name" value="L-Aspartase-like"/>
</dbReference>
<reference evidence="3 4" key="1">
    <citation type="submission" date="2019-04" db="EMBL/GenBank/DDBJ databases">
        <title>Natronospirillum operosus gen. nov., sp. nov., a haloalkaliphilic satellite isolated from decaying biomass of laboratory culture of cyanobacterium Geitlerinema sp. and proposal of Natronospirillaceae fam. nov. and Saccharospirillaceae fam. nov.</title>
        <authorList>
            <person name="Kevbrin V."/>
            <person name="Boltyanskaya Y."/>
            <person name="Koziaeva V."/>
            <person name="Grouzdev D.S."/>
            <person name="Park M."/>
            <person name="Cho J."/>
        </authorList>
    </citation>
    <scope>NUCLEOTIDE SEQUENCE [LARGE SCALE GENOMIC DNA]</scope>
    <source>
        <strain evidence="3 4">G-116</strain>
    </source>
</reference>
<dbReference type="EMBL" id="SRMF01000003">
    <property type="protein sequence ID" value="TGG93385.1"/>
    <property type="molecule type" value="Genomic_DNA"/>
</dbReference>
<dbReference type="InterPro" id="IPR022761">
    <property type="entry name" value="Fumarate_lyase_N"/>
</dbReference>
<dbReference type="PANTHER" id="PTHR43172">
    <property type="entry name" value="ADENYLOSUCCINATE LYASE"/>
    <property type="match status" value="1"/>
</dbReference>
<comment type="caution">
    <text evidence="3">The sequence shown here is derived from an EMBL/GenBank/DDBJ whole genome shotgun (WGS) entry which is preliminary data.</text>
</comment>
<evidence type="ECO:0000313" key="4">
    <source>
        <dbReference type="Proteomes" id="UP000297475"/>
    </source>
</evidence>
<dbReference type="PRINTS" id="PR00149">
    <property type="entry name" value="FUMRATELYASE"/>
</dbReference>
<evidence type="ECO:0000259" key="2">
    <source>
        <dbReference type="Pfam" id="PF00206"/>
    </source>
</evidence>
<dbReference type="PANTHER" id="PTHR43172:SF2">
    <property type="entry name" value="ADENYLOSUCCINATE LYASE C-TERMINAL DOMAIN-CONTAINING PROTEIN"/>
    <property type="match status" value="1"/>
</dbReference>
<dbReference type="Gene3D" id="1.20.200.10">
    <property type="entry name" value="Fumarase/aspartase (Central domain)"/>
    <property type="match status" value="1"/>
</dbReference>
<proteinExistence type="inferred from homology"/>
<sequence length="446" mass="48644">MAPAGLYDGLFRDPTVSRILDDTQRIQRLLMVERALTEALARAGLCTEADAQAVSAALARFQPDMDAISAGMAQDGVPLPTLIKALKAEIPAVHHRALHHGATSQDIMDTASVLESRELLDHFERQIRQLVQGLAALTAQHRNQLVAGRTRSQQGAPMNLGLKIVRWLAPLVRQLERLQSLRPRLLKVQLAGAVGNLSALQNQAIPVRQALAEQLQLAADGGWHTQRDSLQELATWLAITTTALGKMAHDWMLMAQTEVGEIRFANGGGSSTLPQKSNPVNAELIQTLARRSAHQAAEMLQAGLGAHERDGVSWSSEWLALPELYHCTGAALHQSLMGLQHMEFNPVRLQQNLWQSRGLLFAETLRFRLHSGQPAGIDAALLLRQSIDAVNQNPDSPETLIERINTAAGTAFTAAELEADLLHAGCTDPDIDRILQAAQIWMPADD</sequence>
<feature type="domain" description="Fumarate lyase N-terminal" evidence="2">
    <location>
        <begin position="27"/>
        <end position="291"/>
    </location>
</feature>
<organism evidence="3 4">
    <name type="scientific">Natronospirillum operosum</name>
    <dbReference type="NCBI Taxonomy" id="2759953"/>
    <lineage>
        <taxon>Bacteria</taxon>
        <taxon>Pseudomonadati</taxon>
        <taxon>Pseudomonadota</taxon>
        <taxon>Gammaproteobacteria</taxon>
        <taxon>Oceanospirillales</taxon>
        <taxon>Natronospirillaceae</taxon>
        <taxon>Natronospirillum</taxon>
    </lineage>
</organism>
<gene>
    <name evidence="3" type="ORF">E4656_10055</name>
</gene>
<name>A0A4Z0WAJ9_9GAMM</name>
<dbReference type="RefSeq" id="WP_135483094.1">
    <property type="nucleotide sequence ID" value="NZ_SRMF01000003.1"/>
</dbReference>
<dbReference type="Pfam" id="PF00206">
    <property type="entry name" value="Lyase_1"/>
    <property type="match status" value="1"/>
</dbReference>
<dbReference type="Proteomes" id="UP000297475">
    <property type="component" value="Unassembled WGS sequence"/>
</dbReference>
<comment type="similarity">
    <text evidence="1">Belongs to the class-II fumarase/aspartase family.</text>
</comment>